<dbReference type="RefSeq" id="WP_265726354.1">
    <property type="nucleotide sequence ID" value="NZ_JAOSLC020000002.1"/>
</dbReference>
<dbReference type="Proteomes" id="UP001151478">
    <property type="component" value="Unassembled WGS sequence"/>
</dbReference>
<evidence type="ECO:0000313" key="1">
    <source>
        <dbReference type="EMBL" id="MDD7913546.1"/>
    </source>
</evidence>
<name>A0ABT5S7R6_9FLAO</name>
<accession>A0ABT5S7R6</accession>
<gene>
    <name evidence="1" type="ORF">N5A56_003540</name>
</gene>
<evidence type="ECO:0000313" key="2">
    <source>
        <dbReference type="Proteomes" id="UP001151478"/>
    </source>
</evidence>
<reference evidence="1" key="1">
    <citation type="submission" date="2023-02" db="EMBL/GenBank/DDBJ databases">
        <title>Polaribacter ponticola sp. nov., isolated from seawater.</title>
        <authorList>
            <person name="Baek J.H."/>
            <person name="Kim J.M."/>
            <person name="Choi D.G."/>
            <person name="Jeon C.O."/>
        </authorList>
    </citation>
    <scope>NUCLEOTIDE SEQUENCE</scope>
    <source>
        <strain evidence="1">MSW5</strain>
    </source>
</reference>
<sequence>MKKTLLLIMLTLIIGCAETKKTVKEKTVLPPDFEGKISQTEIDYLTKTYFFGR</sequence>
<organism evidence="1 2">
    <name type="scientific">Polaribacter ponticola</name>
    <dbReference type="NCBI Taxonomy" id="2978475"/>
    <lineage>
        <taxon>Bacteria</taxon>
        <taxon>Pseudomonadati</taxon>
        <taxon>Bacteroidota</taxon>
        <taxon>Flavobacteriia</taxon>
        <taxon>Flavobacteriales</taxon>
        <taxon>Flavobacteriaceae</taxon>
    </lineage>
</organism>
<keyword evidence="2" id="KW-1185">Reference proteome</keyword>
<comment type="caution">
    <text evidence="1">The sequence shown here is derived from an EMBL/GenBank/DDBJ whole genome shotgun (WGS) entry which is preliminary data.</text>
</comment>
<dbReference type="EMBL" id="JAOSLC020000002">
    <property type="protein sequence ID" value="MDD7913546.1"/>
    <property type="molecule type" value="Genomic_DNA"/>
</dbReference>
<dbReference type="PROSITE" id="PS51257">
    <property type="entry name" value="PROKAR_LIPOPROTEIN"/>
    <property type="match status" value="1"/>
</dbReference>
<protein>
    <submittedName>
        <fullName evidence="1">Uncharacterized protein</fullName>
    </submittedName>
</protein>
<proteinExistence type="predicted"/>